<evidence type="ECO:0000256" key="6">
    <source>
        <dbReference type="ARBA" id="ARBA00022692"/>
    </source>
</evidence>
<dbReference type="PROSITE" id="PS50928">
    <property type="entry name" value="ABC_TM1"/>
    <property type="match status" value="1"/>
</dbReference>
<dbReference type="GO" id="GO:0043190">
    <property type="term" value="C:ATP-binding cassette (ABC) transporter complex"/>
    <property type="evidence" value="ECO:0007669"/>
    <property type="project" value="InterPro"/>
</dbReference>
<evidence type="ECO:0000313" key="13">
    <source>
        <dbReference type="Proteomes" id="UP000216885"/>
    </source>
</evidence>
<organism evidence="12 13">
    <name type="scientific">Bordetella genomosp. 4</name>
    <dbReference type="NCBI Taxonomy" id="463044"/>
    <lineage>
        <taxon>Bacteria</taxon>
        <taxon>Pseudomonadati</taxon>
        <taxon>Pseudomonadota</taxon>
        <taxon>Betaproteobacteria</taxon>
        <taxon>Burkholderiales</taxon>
        <taxon>Alcaligenaceae</taxon>
        <taxon>Bordetella</taxon>
    </lineage>
</organism>
<keyword evidence="4 10" id="KW-0813">Transport</keyword>
<evidence type="ECO:0000256" key="10">
    <source>
        <dbReference type="RuleBase" id="RU363032"/>
    </source>
</evidence>
<comment type="caution">
    <text evidence="12">The sequence shown here is derived from an EMBL/GenBank/DDBJ whole genome shotgun (WGS) entry which is preliminary data.</text>
</comment>
<comment type="function">
    <text evidence="1">Part of the binding-protein-dependent transport system for glutamine; probably responsible for the translocation of the substrate across the membrane.</text>
</comment>
<evidence type="ECO:0000256" key="7">
    <source>
        <dbReference type="ARBA" id="ARBA00022970"/>
    </source>
</evidence>
<dbReference type="InterPro" id="IPR000515">
    <property type="entry name" value="MetI-like"/>
</dbReference>
<accession>A0A261TNB5</accession>
<keyword evidence="9 10" id="KW-0472">Membrane</keyword>
<evidence type="ECO:0000256" key="9">
    <source>
        <dbReference type="ARBA" id="ARBA00023136"/>
    </source>
</evidence>
<evidence type="ECO:0000259" key="11">
    <source>
        <dbReference type="PROSITE" id="PS50928"/>
    </source>
</evidence>
<dbReference type="EMBL" id="NEVQ01000022">
    <property type="protein sequence ID" value="OZI50692.1"/>
    <property type="molecule type" value="Genomic_DNA"/>
</dbReference>
<dbReference type="NCBIfam" id="TIGR01726">
    <property type="entry name" value="HEQRo_perm_3TM"/>
    <property type="match status" value="1"/>
</dbReference>
<dbReference type="CDD" id="cd06261">
    <property type="entry name" value="TM_PBP2"/>
    <property type="match status" value="1"/>
</dbReference>
<dbReference type="SUPFAM" id="SSF161098">
    <property type="entry name" value="MetI-like"/>
    <property type="match status" value="1"/>
</dbReference>
<keyword evidence="7" id="KW-0029">Amino-acid transport</keyword>
<evidence type="ECO:0000313" key="12">
    <source>
        <dbReference type="EMBL" id="OZI50692.1"/>
    </source>
</evidence>
<protein>
    <submittedName>
        <fullName evidence="12">Amino acid ABC transporter permease</fullName>
    </submittedName>
</protein>
<feature type="transmembrane region" description="Helical" evidence="10">
    <location>
        <begin position="60"/>
        <end position="80"/>
    </location>
</feature>
<dbReference type="PANTHER" id="PTHR30614:SF20">
    <property type="entry name" value="GLUTAMINE TRANSPORT SYSTEM PERMEASE PROTEIN GLNP"/>
    <property type="match status" value="1"/>
</dbReference>
<dbReference type="OrthoDB" id="7026155at2"/>
<evidence type="ECO:0000256" key="1">
    <source>
        <dbReference type="ARBA" id="ARBA00003159"/>
    </source>
</evidence>
<feature type="transmembrane region" description="Helical" evidence="10">
    <location>
        <begin position="92"/>
        <end position="110"/>
    </location>
</feature>
<dbReference type="InterPro" id="IPR010065">
    <property type="entry name" value="AA_ABC_transptr_permease_3TM"/>
</dbReference>
<feature type="transmembrane region" description="Helical" evidence="10">
    <location>
        <begin position="196"/>
        <end position="214"/>
    </location>
</feature>
<evidence type="ECO:0000256" key="8">
    <source>
        <dbReference type="ARBA" id="ARBA00022989"/>
    </source>
</evidence>
<name>A0A261TNB5_9BORD</name>
<proteinExistence type="inferred from homology"/>
<evidence type="ECO:0000256" key="4">
    <source>
        <dbReference type="ARBA" id="ARBA00022448"/>
    </source>
</evidence>
<keyword evidence="6 10" id="KW-0812">Transmembrane</keyword>
<reference evidence="12 13" key="1">
    <citation type="submission" date="2017-05" db="EMBL/GenBank/DDBJ databases">
        <title>Complete and WGS of Bordetella genogroups.</title>
        <authorList>
            <person name="Spilker T."/>
            <person name="LiPuma J."/>
        </authorList>
    </citation>
    <scope>NUCLEOTIDE SEQUENCE [LARGE SCALE GENOMIC DNA]</scope>
    <source>
        <strain evidence="12 13">AU9919</strain>
    </source>
</reference>
<gene>
    <name evidence="12" type="ORF">CAL20_22935</name>
</gene>
<dbReference type="InterPro" id="IPR035906">
    <property type="entry name" value="MetI-like_sf"/>
</dbReference>
<evidence type="ECO:0000256" key="2">
    <source>
        <dbReference type="ARBA" id="ARBA00004429"/>
    </source>
</evidence>
<dbReference type="AlphaFoldDB" id="A0A261TNB5"/>
<dbReference type="Gene3D" id="1.10.3720.10">
    <property type="entry name" value="MetI-like"/>
    <property type="match status" value="1"/>
</dbReference>
<dbReference type="GO" id="GO:0006865">
    <property type="term" value="P:amino acid transport"/>
    <property type="evidence" value="ECO:0007669"/>
    <property type="project" value="UniProtKB-KW"/>
</dbReference>
<comment type="subcellular location">
    <subcellularLocation>
        <location evidence="2">Cell inner membrane</location>
        <topology evidence="2">Multi-pass membrane protein</topology>
    </subcellularLocation>
    <subcellularLocation>
        <location evidence="10">Cell membrane</location>
        <topology evidence="10">Multi-pass membrane protein</topology>
    </subcellularLocation>
</comment>
<keyword evidence="5" id="KW-1003">Cell membrane</keyword>
<dbReference type="Proteomes" id="UP000216885">
    <property type="component" value="Unassembled WGS sequence"/>
</dbReference>
<sequence>MDWLIDFYNWRIVSQYAGEFATGLGNTLIAAGASLVLSVLAGIPIALAHMSSRGMVWRPVAAYVQFIRSTPLLVQIYLVYYAVPYLVPGAKGWSEMLLGIIAMTLHHAAYMSEIIRVGIESVPRGQIDGAKACGMNYRQRLRYVVLPQAFANTLPPLLGQTAVLIKDTSLLSLITVFELVAAGVQMNSDRIVPSESFLTIAAGYLLIYGCMLLLSKGVSLWLAGPAWNAR</sequence>
<dbReference type="PANTHER" id="PTHR30614">
    <property type="entry name" value="MEMBRANE COMPONENT OF AMINO ACID ABC TRANSPORTER"/>
    <property type="match status" value="1"/>
</dbReference>
<dbReference type="GO" id="GO:0022857">
    <property type="term" value="F:transmembrane transporter activity"/>
    <property type="evidence" value="ECO:0007669"/>
    <property type="project" value="InterPro"/>
</dbReference>
<comment type="similarity">
    <text evidence="3">Belongs to the binding-protein-dependent transport system permease family. HisMQ subfamily.</text>
</comment>
<evidence type="ECO:0000256" key="3">
    <source>
        <dbReference type="ARBA" id="ARBA00010072"/>
    </source>
</evidence>
<keyword evidence="13" id="KW-1185">Reference proteome</keyword>
<feature type="domain" description="ABC transmembrane type-1" evidence="11">
    <location>
        <begin position="24"/>
        <end position="215"/>
    </location>
</feature>
<dbReference type="RefSeq" id="WP_094823407.1">
    <property type="nucleotide sequence ID" value="NZ_NEVO01000016.1"/>
</dbReference>
<feature type="transmembrane region" description="Helical" evidence="10">
    <location>
        <begin position="28"/>
        <end position="48"/>
    </location>
</feature>
<evidence type="ECO:0000256" key="5">
    <source>
        <dbReference type="ARBA" id="ARBA00022475"/>
    </source>
</evidence>
<keyword evidence="8 10" id="KW-1133">Transmembrane helix</keyword>
<dbReference type="Pfam" id="PF00528">
    <property type="entry name" value="BPD_transp_1"/>
    <property type="match status" value="1"/>
</dbReference>
<dbReference type="InterPro" id="IPR043429">
    <property type="entry name" value="ArtM/GltK/GlnP/TcyL/YhdX-like"/>
</dbReference>